<organism evidence="1 2">
    <name type="scientific">Paraphoma chrysanthemicola</name>
    <dbReference type="NCBI Taxonomy" id="798071"/>
    <lineage>
        <taxon>Eukaryota</taxon>
        <taxon>Fungi</taxon>
        <taxon>Dikarya</taxon>
        <taxon>Ascomycota</taxon>
        <taxon>Pezizomycotina</taxon>
        <taxon>Dothideomycetes</taxon>
        <taxon>Pleosporomycetidae</taxon>
        <taxon>Pleosporales</taxon>
        <taxon>Pleosporineae</taxon>
        <taxon>Phaeosphaeriaceae</taxon>
        <taxon>Paraphoma</taxon>
    </lineage>
</organism>
<reference evidence="1" key="1">
    <citation type="journal article" date="2021" name="Nat. Commun.">
        <title>Genetic determinants of endophytism in the Arabidopsis root mycobiome.</title>
        <authorList>
            <person name="Mesny F."/>
            <person name="Miyauchi S."/>
            <person name="Thiergart T."/>
            <person name="Pickel B."/>
            <person name="Atanasova L."/>
            <person name="Karlsson M."/>
            <person name="Huettel B."/>
            <person name="Barry K.W."/>
            <person name="Haridas S."/>
            <person name="Chen C."/>
            <person name="Bauer D."/>
            <person name="Andreopoulos W."/>
            <person name="Pangilinan J."/>
            <person name="LaButti K."/>
            <person name="Riley R."/>
            <person name="Lipzen A."/>
            <person name="Clum A."/>
            <person name="Drula E."/>
            <person name="Henrissat B."/>
            <person name="Kohler A."/>
            <person name="Grigoriev I.V."/>
            <person name="Martin F.M."/>
            <person name="Hacquard S."/>
        </authorList>
    </citation>
    <scope>NUCLEOTIDE SEQUENCE</scope>
    <source>
        <strain evidence="1">MPI-SDFR-AT-0120</strain>
    </source>
</reference>
<protein>
    <submittedName>
        <fullName evidence="1">Uncharacterized protein</fullName>
    </submittedName>
</protein>
<keyword evidence="2" id="KW-1185">Reference proteome</keyword>
<evidence type="ECO:0000313" key="2">
    <source>
        <dbReference type="Proteomes" id="UP000813461"/>
    </source>
</evidence>
<name>A0A8K0R189_9PLEO</name>
<sequence length="143" mass="16033">MPKNASLYIWSPGNELEPHQTRTCLLSRMVIMFVILAVPEKGSSKNVVDRIETRLERLEQGVTAVQTGLQRLQTPQDRYSHSANGSLSSWFCAAVDQDTTVQLPGSSRHGLRCRFVRDVDSQEFYIGPMSLLGLIEDAKELVL</sequence>
<dbReference type="EMBL" id="JAGMVJ010000013">
    <property type="protein sequence ID" value="KAH7083529.1"/>
    <property type="molecule type" value="Genomic_DNA"/>
</dbReference>
<comment type="caution">
    <text evidence="1">The sequence shown here is derived from an EMBL/GenBank/DDBJ whole genome shotgun (WGS) entry which is preliminary data.</text>
</comment>
<accession>A0A8K0R189</accession>
<feature type="non-terminal residue" evidence="1">
    <location>
        <position position="143"/>
    </location>
</feature>
<gene>
    <name evidence="1" type="ORF">FB567DRAFT_416696</name>
</gene>
<dbReference type="AlphaFoldDB" id="A0A8K0R189"/>
<evidence type="ECO:0000313" key="1">
    <source>
        <dbReference type="EMBL" id="KAH7083529.1"/>
    </source>
</evidence>
<proteinExistence type="predicted"/>
<dbReference type="Proteomes" id="UP000813461">
    <property type="component" value="Unassembled WGS sequence"/>
</dbReference>